<name>A0A7L9WMQ7_9RHOB</name>
<dbReference type="Proteomes" id="UP000594118">
    <property type="component" value="Chromosome"/>
</dbReference>
<evidence type="ECO:0000256" key="1">
    <source>
        <dbReference type="ARBA" id="ARBA00004141"/>
    </source>
</evidence>
<feature type="domain" description="RDD" evidence="6">
    <location>
        <begin position="19"/>
        <end position="135"/>
    </location>
</feature>
<organism evidence="7 8">
    <name type="scientific">Pseudooceanicola spongiae</name>
    <dbReference type="NCBI Taxonomy" id="2613965"/>
    <lineage>
        <taxon>Bacteria</taxon>
        <taxon>Pseudomonadati</taxon>
        <taxon>Pseudomonadota</taxon>
        <taxon>Alphaproteobacteria</taxon>
        <taxon>Rhodobacterales</taxon>
        <taxon>Paracoccaceae</taxon>
        <taxon>Pseudooceanicola</taxon>
    </lineage>
</organism>
<dbReference type="InterPro" id="IPR010432">
    <property type="entry name" value="RDD"/>
</dbReference>
<keyword evidence="8" id="KW-1185">Reference proteome</keyword>
<keyword evidence="4 5" id="KW-0472">Membrane</keyword>
<dbReference type="KEGG" id="pshq:F3W81_05645"/>
<dbReference type="RefSeq" id="WP_193083660.1">
    <property type="nucleotide sequence ID" value="NZ_CP045201.1"/>
</dbReference>
<evidence type="ECO:0000313" key="7">
    <source>
        <dbReference type="EMBL" id="QOL80350.1"/>
    </source>
</evidence>
<evidence type="ECO:0000256" key="5">
    <source>
        <dbReference type="SAM" id="Phobius"/>
    </source>
</evidence>
<evidence type="ECO:0000256" key="4">
    <source>
        <dbReference type="ARBA" id="ARBA00023136"/>
    </source>
</evidence>
<gene>
    <name evidence="7" type="ORF">F3W81_05645</name>
</gene>
<evidence type="ECO:0000259" key="6">
    <source>
        <dbReference type="Pfam" id="PF06271"/>
    </source>
</evidence>
<dbReference type="EMBL" id="CP045201">
    <property type="protein sequence ID" value="QOL80350.1"/>
    <property type="molecule type" value="Genomic_DNA"/>
</dbReference>
<reference evidence="7 8" key="1">
    <citation type="submission" date="2019-10" db="EMBL/GenBank/DDBJ databases">
        <title>Pseudopuniceibacterium sp. HQ09 islated from Antarctica.</title>
        <authorList>
            <person name="Liao L."/>
            <person name="Su S."/>
            <person name="Chen B."/>
            <person name="Yu Y."/>
        </authorList>
    </citation>
    <scope>NUCLEOTIDE SEQUENCE [LARGE SCALE GENOMIC DNA]</scope>
    <source>
        <strain evidence="7 8">HQ09</strain>
    </source>
</reference>
<accession>A0A7L9WMQ7</accession>
<feature type="transmembrane region" description="Helical" evidence="5">
    <location>
        <begin position="24"/>
        <end position="47"/>
    </location>
</feature>
<feature type="transmembrane region" description="Helical" evidence="5">
    <location>
        <begin position="97"/>
        <end position="122"/>
    </location>
</feature>
<sequence>MRLTLPDPDHSPEFYDSVAMKRGFAWVIDAIVITLVALVIVPLTAFVGAFFFPLLLLTVSFFYRWMTISGSSATWGMRLMSIELRTTEGQRLSPLEALLHTLGFTVSFALPILQVISVVFMLTSRYGQGLTDHILGTTAVNRRA</sequence>
<proteinExistence type="predicted"/>
<dbReference type="AlphaFoldDB" id="A0A7L9WMQ7"/>
<dbReference type="GO" id="GO:0016020">
    <property type="term" value="C:membrane"/>
    <property type="evidence" value="ECO:0007669"/>
    <property type="project" value="UniProtKB-SubCell"/>
</dbReference>
<comment type="subcellular location">
    <subcellularLocation>
        <location evidence="1">Membrane</location>
        <topology evidence="1">Multi-pass membrane protein</topology>
    </subcellularLocation>
</comment>
<keyword evidence="3 5" id="KW-1133">Transmembrane helix</keyword>
<keyword evidence="2 5" id="KW-0812">Transmembrane</keyword>
<evidence type="ECO:0000313" key="8">
    <source>
        <dbReference type="Proteomes" id="UP000594118"/>
    </source>
</evidence>
<evidence type="ECO:0000256" key="2">
    <source>
        <dbReference type="ARBA" id="ARBA00022692"/>
    </source>
</evidence>
<dbReference type="Pfam" id="PF06271">
    <property type="entry name" value="RDD"/>
    <property type="match status" value="1"/>
</dbReference>
<evidence type="ECO:0000256" key="3">
    <source>
        <dbReference type="ARBA" id="ARBA00022989"/>
    </source>
</evidence>
<feature type="transmembrane region" description="Helical" evidence="5">
    <location>
        <begin position="54"/>
        <end position="77"/>
    </location>
</feature>
<protein>
    <submittedName>
        <fullName evidence="7">RDD family protein</fullName>
    </submittedName>
</protein>